<organism evidence="2 3">
    <name type="scientific">Citrus sinensis</name>
    <name type="common">Sweet orange</name>
    <name type="synonym">Citrus aurantium var. sinensis</name>
    <dbReference type="NCBI Taxonomy" id="2711"/>
    <lineage>
        <taxon>Eukaryota</taxon>
        <taxon>Viridiplantae</taxon>
        <taxon>Streptophyta</taxon>
        <taxon>Embryophyta</taxon>
        <taxon>Tracheophyta</taxon>
        <taxon>Spermatophyta</taxon>
        <taxon>Magnoliopsida</taxon>
        <taxon>eudicotyledons</taxon>
        <taxon>Gunneridae</taxon>
        <taxon>Pentapetalae</taxon>
        <taxon>rosids</taxon>
        <taxon>malvids</taxon>
        <taxon>Sapindales</taxon>
        <taxon>Rutaceae</taxon>
        <taxon>Aurantioideae</taxon>
        <taxon>Citrus</taxon>
    </lineage>
</organism>
<gene>
    <name evidence="2" type="ORF">CISIN_1g006097mg</name>
</gene>
<dbReference type="Proteomes" id="UP000027120">
    <property type="component" value="Unassembled WGS sequence"/>
</dbReference>
<evidence type="ECO:0000313" key="2">
    <source>
        <dbReference type="EMBL" id="KDO61495.1"/>
    </source>
</evidence>
<dbReference type="PaxDb" id="2711-XP_006477238.1"/>
<dbReference type="AlphaFoldDB" id="A0A067F5S4"/>
<feature type="region of interest" description="Disordered" evidence="1">
    <location>
        <begin position="470"/>
        <end position="491"/>
    </location>
</feature>
<dbReference type="EMBL" id="KK784925">
    <property type="protein sequence ID" value="KDO61495.1"/>
    <property type="molecule type" value="Genomic_DNA"/>
</dbReference>
<dbReference type="Pfam" id="PF05904">
    <property type="entry name" value="DUF863"/>
    <property type="match status" value="1"/>
</dbReference>
<evidence type="ECO:0000256" key="1">
    <source>
        <dbReference type="SAM" id="MobiDB-lite"/>
    </source>
</evidence>
<protein>
    <submittedName>
        <fullName evidence="2">Uncharacterized protein</fullName>
    </submittedName>
</protein>
<dbReference type="eggNOG" id="ENOG502R5G8">
    <property type="taxonomic scope" value="Eukaryota"/>
</dbReference>
<proteinExistence type="predicted"/>
<sequence>MTLIINFSEEKMFMRGDFDVNSVQRNTDALKEAFKQTMLNQENTFRTQVHELHRLYRVQITLMKDLGCKEFGRYNSCKESTQSSPMPDTNAISYEPPLKEPRFSSISMVCSVPPINQELFEGCQGMHDNLQQMPFDLQLPANQYISCADNDFLDKRNDSNHVKRTLESHVNNVSDAMDLTLSLSLGADSKRREGTKRSWLDKETHSYPIFVIDLEDSTERISRGNAKQEPSLGCTGLTTSTGGKDGSQMSVLSNLTIPRIVEKDTSHELAVSRFLVDNGECFQEQHSSNQESGESQADIPCKYMYIRKQNVFTSYDARHLDLNKVQLDDLPCSFSDPQVAYLSAASSIGSLPEMVARDKLSGGGEADLSPASLKSISRPPMYRSEYLGGCSSDPSNRDKFTSELQKGLLNDLNHTCVATRQVSSEKSEVEGPAYSCSGQSHDKCAGSCKSCCIVDNVSSSIKTLQPHIELGNSSTPAVEQHQKSSGNSENECINRKEGLAKVDVLIQRAAESLVHISLENSASFQDHTTRSGSNEIENNKSEQPQNSSDSFELLTLKLKDSSSEDYCVSSKPFEVNDTDKRDFGIKLKRGRRMKDFQREILPGLASLTRHEILEDINILEGALKSKEYRKNRARMADGESWCLQLRSRRKRINYIQRRNFS</sequence>
<dbReference type="InterPro" id="IPR008581">
    <property type="entry name" value="DUF863_pln"/>
</dbReference>
<feature type="region of interest" description="Disordered" evidence="1">
    <location>
        <begin position="525"/>
        <end position="549"/>
    </location>
</feature>
<accession>A0A067F5S4</accession>
<dbReference type="EMBL" id="KK784925">
    <property type="protein sequence ID" value="KDO61494.1"/>
    <property type="molecule type" value="Genomic_DNA"/>
</dbReference>
<keyword evidence="3" id="KW-1185">Reference proteome</keyword>
<dbReference type="PANTHER" id="PTHR33167:SF29">
    <property type="entry name" value="T28K15.14 PROTEIN"/>
    <property type="match status" value="1"/>
</dbReference>
<name>A0A067F5S4_CITSI</name>
<dbReference type="PANTHER" id="PTHR33167">
    <property type="entry name" value="TRANSCRIPTION FACTOR, PUTATIVE (DUF863)-RELATED"/>
    <property type="match status" value="1"/>
</dbReference>
<reference evidence="2 3" key="1">
    <citation type="submission" date="2014-04" db="EMBL/GenBank/DDBJ databases">
        <authorList>
            <consortium name="International Citrus Genome Consortium"/>
            <person name="Gmitter F."/>
            <person name="Chen C."/>
            <person name="Farmerie W."/>
            <person name="Harkins T."/>
            <person name="Desany B."/>
            <person name="Mohiuddin M."/>
            <person name="Kodira C."/>
            <person name="Borodovsky M."/>
            <person name="Lomsadze A."/>
            <person name="Burns P."/>
            <person name="Jenkins J."/>
            <person name="Prochnik S."/>
            <person name="Shu S."/>
            <person name="Chapman J."/>
            <person name="Pitluck S."/>
            <person name="Schmutz J."/>
            <person name="Rokhsar D."/>
        </authorList>
    </citation>
    <scope>NUCLEOTIDE SEQUENCE</scope>
</reference>
<feature type="compositionally biased region" description="Low complexity" evidence="1">
    <location>
        <begin position="231"/>
        <end position="242"/>
    </location>
</feature>
<feature type="region of interest" description="Disordered" evidence="1">
    <location>
        <begin position="223"/>
        <end position="248"/>
    </location>
</feature>
<evidence type="ECO:0000313" key="3">
    <source>
        <dbReference type="Proteomes" id="UP000027120"/>
    </source>
</evidence>
<feature type="compositionally biased region" description="Polar residues" evidence="1">
    <location>
        <begin position="471"/>
        <end position="491"/>
    </location>
</feature>